<dbReference type="FunFam" id="3.90.1150.10:FF:000066">
    <property type="entry name" value="Putative cystathionine beta-lyase"/>
    <property type="match status" value="1"/>
</dbReference>
<dbReference type="GO" id="GO:0016846">
    <property type="term" value="F:carbon-sulfur lyase activity"/>
    <property type="evidence" value="ECO:0007669"/>
    <property type="project" value="TreeGrafter"/>
</dbReference>
<accession>A0AA39L7M4</accession>
<dbReference type="Pfam" id="PF01053">
    <property type="entry name" value="Cys_Met_Meta_PP"/>
    <property type="match status" value="1"/>
</dbReference>
<dbReference type="PROSITE" id="PS00868">
    <property type="entry name" value="CYS_MET_METAB_PP"/>
    <property type="match status" value="1"/>
</dbReference>
<dbReference type="AlphaFoldDB" id="A0AA39L7M4"/>
<dbReference type="Proteomes" id="UP001175261">
    <property type="component" value="Unassembled WGS sequence"/>
</dbReference>
<evidence type="ECO:0000313" key="5">
    <source>
        <dbReference type="EMBL" id="KAK0387556.1"/>
    </source>
</evidence>
<feature type="modified residue" description="N6-(pyridoxal phosphate)lysine" evidence="3">
    <location>
        <position position="234"/>
    </location>
</feature>
<dbReference type="InterPro" id="IPR015421">
    <property type="entry name" value="PyrdxlP-dep_Trfase_major"/>
</dbReference>
<comment type="cofactor">
    <cofactor evidence="1 4">
        <name>pyridoxal 5'-phosphate</name>
        <dbReference type="ChEBI" id="CHEBI:597326"/>
    </cofactor>
</comment>
<evidence type="ECO:0000256" key="4">
    <source>
        <dbReference type="RuleBase" id="RU362118"/>
    </source>
</evidence>
<evidence type="ECO:0000313" key="6">
    <source>
        <dbReference type="Proteomes" id="UP001175261"/>
    </source>
</evidence>
<dbReference type="PIRSF" id="PIRSF001434">
    <property type="entry name" value="CGS"/>
    <property type="match status" value="1"/>
</dbReference>
<protein>
    <recommendedName>
        <fullName evidence="7">Cystathionine beta-lyase</fullName>
    </recommendedName>
</protein>
<organism evidence="5 6">
    <name type="scientific">Sarocladium strictum</name>
    <name type="common">Black bundle disease fungus</name>
    <name type="synonym">Acremonium strictum</name>
    <dbReference type="NCBI Taxonomy" id="5046"/>
    <lineage>
        <taxon>Eukaryota</taxon>
        <taxon>Fungi</taxon>
        <taxon>Dikarya</taxon>
        <taxon>Ascomycota</taxon>
        <taxon>Pezizomycotina</taxon>
        <taxon>Sordariomycetes</taxon>
        <taxon>Hypocreomycetidae</taxon>
        <taxon>Hypocreales</taxon>
        <taxon>Sarocladiaceae</taxon>
        <taxon>Sarocladium</taxon>
    </lineage>
</organism>
<dbReference type="GO" id="GO:0019346">
    <property type="term" value="P:transsulfuration"/>
    <property type="evidence" value="ECO:0007669"/>
    <property type="project" value="InterPro"/>
</dbReference>
<dbReference type="InterPro" id="IPR054542">
    <property type="entry name" value="Cys_met_metab_PP"/>
</dbReference>
<sequence>MDPQGQVPVPVAVPSSDTLPDVSKISVTDAKTHVKGLSLASRTVHADDGISAHRAIAPAMHVSTTFRYNDDPDKLTAWDNTDPAAPLDSHVYSRDTHPNTTRMEAVLTSILNGPSLTYSSGLSAFHAMLVHLNPKRIAIGDGYHGCHGVIKIMSRLTGLQQLELDSDLSELGPGDIIHVETPLNPTGEARNLEYYAEKARKVGAYLTVDATFAPPPLQDPFAFGADIVMHSGTKYFGGHSDMLCGVLAIHPKHKEWLKPLSLDRMIIGSVMGSLEGWLGIRSLRTLELRVLRQSATATALVAWLNSLRSGDSPVSGLIAGVQHASLQPEAADEGSWLRRQMPGGWGPVFSLIMVDEDTARRLPSRLRLFDHATSLGGVESLIEWRAMTDPKVNKALLRVSVGVEGFEDLRDDLLQGILSLKKEG</sequence>
<dbReference type="InterPro" id="IPR000277">
    <property type="entry name" value="Cys/Met-Metab_PyrdxlP-dep_enz"/>
</dbReference>
<dbReference type="PANTHER" id="PTHR11808">
    <property type="entry name" value="TRANS-SULFURATION ENZYME FAMILY MEMBER"/>
    <property type="match status" value="1"/>
</dbReference>
<dbReference type="InterPro" id="IPR015422">
    <property type="entry name" value="PyrdxlP-dep_Trfase_small"/>
</dbReference>
<evidence type="ECO:0000256" key="1">
    <source>
        <dbReference type="ARBA" id="ARBA00001933"/>
    </source>
</evidence>
<dbReference type="GO" id="GO:0005737">
    <property type="term" value="C:cytoplasm"/>
    <property type="evidence" value="ECO:0007669"/>
    <property type="project" value="TreeGrafter"/>
</dbReference>
<reference evidence="5" key="1">
    <citation type="submission" date="2022-10" db="EMBL/GenBank/DDBJ databases">
        <title>Determination and structural analysis of whole genome sequence of Sarocladium strictum F4-1.</title>
        <authorList>
            <person name="Hu L."/>
            <person name="Jiang Y."/>
        </authorList>
    </citation>
    <scope>NUCLEOTIDE SEQUENCE</scope>
    <source>
        <strain evidence="5">F4-1</strain>
    </source>
</reference>
<dbReference type="GO" id="GO:0030170">
    <property type="term" value="F:pyridoxal phosphate binding"/>
    <property type="evidence" value="ECO:0007669"/>
    <property type="project" value="InterPro"/>
</dbReference>
<dbReference type="PANTHER" id="PTHR11808:SF35">
    <property type="entry name" value="CYSTATHIONINE GAMMA-SYNTHASE (AFU_ORTHOLOGUE AFUA_7G01590)"/>
    <property type="match status" value="1"/>
</dbReference>
<dbReference type="FunFam" id="3.40.640.10:FF:000072">
    <property type="entry name" value="Putative cystathionine beta-lyase"/>
    <property type="match status" value="1"/>
</dbReference>
<comment type="caution">
    <text evidence="5">The sequence shown here is derived from an EMBL/GenBank/DDBJ whole genome shotgun (WGS) entry which is preliminary data.</text>
</comment>
<dbReference type="InterPro" id="IPR015424">
    <property type="entry name" value="PyrdxlP-dep_Trfase"/>
</dbReference>
<comment type="similarity">
    <text evidence="4">Belongs to the trans-sulfuration enzymes family.</text>
</comment>
<dbReference type="EMBL" id="JAPDFR010000003">
    <property type="protein sequence ID" value="KAK0387556.1"/>
    <property type="molecule type" value="Genomic_DNA"/>
</dbReference>
<proteinExistence type="inferred from homology"/>
<keyword evidence="6" id="KW-1185">Reference proteome</keyword>
<dbReference type="Gene3D" id="3.90.1150.10">
    <property type="entry name" value="Aspartate Aminotransferase, domain 1"/>
    <property type="match status" value="1"/>
</dbReference>
<evidence type="ECO:0000256" key="3">
    <source>
        <dbReference type="PIRSR" id="PIRSR001434-2"/>
    </source>
</evidence>
<evidence type="ECO:0000256" key="2">
    <source>
        <dbReference type="ARBA" id="ARBA00022898"/>
    </source>
</evidence>
<dbReference type="SUPFAM" id="SSF53383">
    <property type="entry name" value="PLP-dependent transferases"/>
    <property type="match status" value="1"/>
</dbReference>
<name>A0AA39L7M4_SARSR</name>
<dbReference type="Gene3D" id="3.40.640.10">
    <property type="entry name" value="Type I PLP-dependent aspartate aminotransferase-like (Major domain)"/>
    <property type="match status" value="1"/>
</dbReference>
<keyword evidence="2 3" id="KW-0663">Pyridoxal phosphate</keyword>
<gene>
    <name evidence="5" type="ORF">NLU13_3802</name>
</gene>
<evidence type="ECO:0008006" key="7">
    <source>
        <dbReference type="Google" id="ProtNLM"/>
    </source>
</evidence>